<keyword evidence="6" id="KW-1133">Transmembrane helix</keyword>
<dbReference type="Gene3D" id="2.60.40.10">
    <property type="entry name" value="Immunoglobulins"/>
    <property type="match status" value="2"/>
</dbReference>
<dbReference type="InterPro" id="IPR036179">
    <property type="entry name" value="Ig-like_dom_sf"/>
</dbReference>
<dbReference type="CTD" id="51744"/>
<accession>A0A6I8NB68</accession>
<protein>
    <submittedName>
        <fullName evidence="9">CD244 molecule</fullName>
    </submittedName>
</protein>
<gene>
    <name evidence="9" type="primary">CD244</name>
</gene>
<evidence type="ECO:0000256" key="1">
    <source>
        <dbReference type="ARBA" id="ARBA00004370"/>
    </source>
</evidence>
<reference evidence="9" key="2">
    <citation type="submission" date="2025-08" db="UniProtKB">
        <authorList>
            <consortium name="Ensembl"/>
        </authorList>
    </citation>
    <scope>IDENTIFICATION</scope>
    <source>
        <strain evidence="9">Glennie</strain>
    </source>
</reference>
<dbReference type="OrthoDB" id="8955135at2759"/>
<dbReference type="InterPro" id="IPR015631">
    <property type="entry name" value="CD2/SLAM_rcpt"/>
</dbReference>
<dbReference type="Ensembl" id="ENSOANT00000074353.1">
    <property type="protein sequence ID" value="ENSOANP00000038035.1"/>
    <property type="gene ID" value="ENSOANG00000049615.1"/>
</dbReference>
<feature type="chain" id="PRO_5026081507" evidence="7">
    <location>
        <begin position="21"/>
        <end position="376"/>
    </location>
</feature>
<evidence type="ECO:0000256" key="6">
    <source>
        <dbReference type="SAM" id="Phobius"/>
    </source>
</evidence>
<keyword evidence="3 6" id="KW-0472">Membrane</keyword>
<keyword evidence="4" id="KW-0325">Glycoprotein</keyword>
<dbReference type="OMA" id="VSNPVAW"/>
<dbReference type="Bgee" id="ENSOANG00000049615">
    <property type="expression patterns" value="Expressed in fibroblast and 6 other cell types or tissues"/>
</dbReference>
<dbReference type="FunCoup" id="A0A6I8NB68">
    <property type="interactions" value="429"/>
</dbReference>
<evidence type="ECO:0000256" key="5">
    <source>
        <dbReference type="SAM" id="MobiDB-lite"/>
    </source>
</evidence>
<evidence type="ECO:0000259" key="8">
    <source>
        <dbReference type="Pfam" id="PF11465"/>
    </source>
</evidence>
<keyword evidence="10" id="KW-1185">Reference proteome</keyword>
<reference evidence="9 10" key="1">
    <citation type="journal article" date="2008" name="Nature">
        <title>Genome analysis of the platypus reveals unique signatures of evolution.</title>
        <authorList>
            <person name="Warren W.C."/>
            <person name="Hillier L.W."/>
            <person name="Marshall Graves J.A."/>
            <person name="Birney E."/>
            <person name="Ponting C.P."/>
            <person name="Grutzner F."/>
            <person name="Belov K."/>
            <person name="Miller W."/>
            <person name="Clarke L."/>
            <person name="Chinwalla A.T."/>
            <person name="Yang S.P."/>
            <person name="Heger A."/>
            <person name="Locke D.P."/>
            <person name="Miethke P."/>
            <person name="Waters P.D."/>
            <person name="Veyrunes F."/>
            <person name="Fulton L."/>
            <person name="Fulton B."/>
            <person name="Graves T."/>
            <person name="Wallis J."/>
            <person name="Puente X.S."/>
            <person name="Lopez-Otin C."/>
            <person name="Ordonez G.R."/>
            <person name="Eichler E.E."/>
            <person name="Chen L."/>
            <person name="Cheng Z."/>
            <person name="Deakin J.E."/>
            <person name="Alsop A."/>
            <person name="Thompson K."/>
            <person name="Kirby P."/>
            <person name="Papenfuss A.T."/>
            <person name="Wakefield M.J."/>
            <person name="Olender T."/>
            <person name="Lancet D."/>
            <person name="Huttley G.A."/>
            <person name="Smit A.F."/>
            <person name="Pask A."/>
            <person name="Temple-Smith P."/>
            <person name="Batzer M.A."/>
            <person name="Walker J.A."/>
            <person name="Konkel M.K."/>
            <person name="Harris R.S."/>
            <person name="Whittington C.M."/>
            <person name="Wong E.S."/>
            <person name="Gemmell N.J."/>
            <person name="Buschiazzo E."/>
            <person name="Vargas Jentzsch I.M."/>
            <person name="Merkel A."/>
            <person name="Schmitz J."/>
            <person name="Zemann A."/>
            <person name="Churakov G."/>
            <person name="Kriegs J.O."/>
            <person name="Brosius J."/>
            <person name="Murchison E.P."/>
            <person name="Sachidanandam R."/>
            <person name="Smith C."/>
            <person name="Hannon G.J."/>
            <person name="Tsend-Ayush E."/>
            <person name="McMillan D."/>
            <person name="Attenborough R."/>
            <person name="Rens W."/>
            <person name="Ferguson-Smith M."/>
            <person name="Lefevre C.M."/>
            <person name="Sharp J.A."/>
            <person name="Nicholas K.R."/>
            <person name="Ray D.A."/>
            <person name="Kube M."/>
            <person name="Reinhardt R."/>
            <person name="Pringle T.H."/>
            <person name="Taylor J."/>
            <person name="Jones R.C."/>
            <person name="Nixon B."/>
            <person name="Dacheux J.L."/>
            <person name="Niwa H."/>
            <person name="Sekita Y."/>
            <person name="Huang X."/>
            <person name="Stark A."/>
            <person name="Kheradpour P."/>
            <person name="Kellis M."/>
            <person name="Flicek P."/>
            <person name="Chen Y."/>
            <person name="Webber C."/>
            <person name="Hardison R."/>
            <person name="Nelson J."/>
            <person name="Hallsworth-Pepin K."/>
            <person name="Delehaunty K."/>
            <person name="Markovic C."/>
            <person name="Minx P."/>
            <person name="Feng Y."/>
            <person name="Kremitzki C."/>
            <person name="Mitreva M."/>
            <person name="Glasscock J."/>
            <person name="Wylie T."/>
            <person name="Wohldmann P."/>
            <person name="Thiru P."/>
            <person name="Nhan M.N."/>
            <person name="Pohl C.S."/>
            <person name="Smith S.M."/>
            <person name="Hou S."/>
            <person name="Nefedov M."/>
            <person name="de Jong P.J."/>
            <person name="Renfree M.B."/>
            <person name="Mardis E.R."/>
            <person name="Wilson R.K."/>
        </authorList>
    </citation>
    <scope>NUCLEOTIDE SEQUENCE [LARGE SCALE GENOMIC DNA]</scope>
    <source>
        <strain evidence="9 10">Glennie</strain>
    </source>
</reference>
<evidence type="ECO:0000256" key="7">
    <source>
        <dbReference type="SAM" id="SignalP"/>
    </source>
</evidence>
<evidence type="ECO:0000256" key="3">
    <source>
        <dbReference type="ARBA" id="ARBA00023136"/>
    </source>
</evidence>
<keyword evidence="6" id="KW-0812">Transmembrane</keyword>
<dbReference type="GO" id="GO:0006955">
    <property type="term" value="P:immune response"/>
    <property type="evidence" value="ECO:0000318"/>
    <property type="project" value="GO_Central"/>
</dbReference>
<dbReference type="Proteomes" id="UP000002279">
    <property type="component" value="Chromosome X5"/>
</dbReference>
<evidence type="ECO:0000256" key="4">
    <source>
        <dbReference type="ARBA" id="ARBA00023180"/>
    </source>
</evidence>
<reference evidence="9" key="3">
    <citation type="submission" date="2025-09" db="UniProtKB">
        <authorList>
            <consortium name="Ensembl"/>
        </authorList>
    </citation>
    <scope>IDENTIFICATION</scope>
    <source>
        <strain evidence="9">Glennie</strain>
    </source>
</reference>
<proteinExistence type="predicted"/>
<organism evidence="9 10">
    <name type="scientific">Ornithorhynchus anatinus</name>
    <name type="common">Duckbill platypus</name>
    <dbReference type="NCBI Taxonomy" id="9258"/>
    <lineage>
        <taxon>Eukaryota</taxon>
        <taxon>Metazoa</taxon>
        <taxon>Chordata</taxon>
        <taxon>Craniata</taxon>
        <taxon>Vertebrata</taxon>
        <taxon>Euteleostomi</taxon>
        <taxon>Mammalia</taxon>
        <taxon>Monotremata</taxon>
        <taxon>Ornithorhynchidae</taxon>
        <taxon>Ornithorhynchus</taxon>
    </lineage>
</organism>
<sequence length="376" mass="41712">MTRTTFLLLLLWARHSQGSASTVSVNGVLGGSLWLHPPTPLRAALKVEWSRLSPDRPIFRIVSWENSTAGPDEVRVSAGGYRFSPKNFSLQILQVEKDSGGLYEVDITDGSGQKTKTQFHLSVFDAVRTPSLRVRYGSGKADRCLANLSCSTEGRGPVAFSWYARAKPKRLAGNSTLLELALDVAGPPKSFACNVSNPVAWAQAEIAVQCPRQAWWFIPALVLAASTVAALFCLLGCLLVRKRRRRRRRRRRKMEEIAPATLERTLTDSLTVYEEVGDDGLRTNKRKSGHRGGQDDVTVYSTVHRQTQDAPLPTPNADYTVYSSIQNPKHAPRSKQRTPIRPPSTTVYQEVGWARSANPGASRLSRKELEAFHVYS</sequence>
<evidence type="ECO:0000256" key="2">
    <source>
        <dbReference type="ARBA" id="ARBA00022729"/>
    </source>
</evidence>
<dbReference type="SUPFAM" id="SSF48726">
    <property type="entry name" value="Immunoglobulin"/>
    <property type="match status" value="1"/>
</dbReference>
<dbReference type="GO" id="GO:0002323">
    <property type="term" value="P:natural killer cell activation involved in immune response"/>
    <property type="evidence" value="ECO:0000318"/>
    <property type="project" value="GO_Central"/>
</dbReference>
<dbReference type="GeneID" id="114808142"/>
<feature type="region of interest" description="Disordered" evidence="5">
    <location>
        <begin position="305"/>
        <end position="346"/>
    </location>
</feature>
<feature type="transmembrane region" description="Helical" evidence="6">
    <location>
        <begin position="214"/>
        <end position="240"/>
    </location>
</feature>
<dbReference type="InterPro" id="IPR013783">
    <property type="entry name" value="Ig-like_fold"/>
</dbReference>
<dbReference type="GO" id="GO:0042288">
    <property type="term" value="F:MHC class I protein binding"/>
    <property type="evidence" value="ECO:0000318"/>
    <property type="project" value="GO_Central"/>
</dbReference>
<dbReference type="GO" id="GO:0009897">
    <property type="term" value="C:external side of plasma membrane"/>
    <property type="evidence" value="ECO:0000318"/>
    <property type="project" value="GO_Central"/>
</dbReference>
<comment type="subcellular location">
    <subcellularLocation>
        <location evidence="1">Membrane</location>
    </subcellularLocation>
</comment>
<evidence type="ECO:0000313" key="9">
    <source>
        <dbReference type="Ensembl" id="ENSOANP00000038035.1"/>
    </source>
</evidence>
<name>A0A6I8NB68_ORNAN</name>
<feature type="domain" description="Natural killer cell receptor 2B4 immunoglobulin" evidence="8">
    <location>
        <begin position="21"/>
        <end position="125"/>
    </location>
</feature>
<dbReference type="GeneTree" id="ENSGT01030000234540"/>
<keyword evidence="2 7" id="KW-0732">Signal</keyword>
<dbReference type="InParanoid" id="A0A6I8NB68"/>
<dbReference type="AlphaFoldDB" id="A0A6I8NB68"/>
<dbReference type="PANTHER" id="PTHR12080">
    <property type="entry name" value="SIGNALING LYMPHOCYTIC ACTIVATION MOLECULE"/>
    <property type="match status" value="1"/>
</dbReference>
<dbReference type="Pfam" id="PF11465">
    <property type="entry name" value="Receptor_2B4"/>
    <property type="match status" value="1"/>
</dbReference>
<dbReference type="KEGG" id="oaa:114808142"/>
<dbReference type="PANTHER" id="PTHR12080:SF56">
    <property type="entry name" value="NATURAL KILLER CELL RECEPTOR 2B4"/>
    <property type="match status" value="1"/>
</dbReference>
<dbReference type="InterPro" id="IPR024303">
    <property type="entry name" value="NK_rcpt_2B4_Ig_dom"/>
</dbReference>
<feature type="signal peptide" evidence="7">
    <location>
        <begin position="1"/>
        <end position="20"/>
    </location>
</feature>
<dbReference type="RefSeq" id="XP_028911691.1">
    <property type="nucleotide sequence ID" value="XM_029055858.1"/>
</dbReference>
<evidence type="ECO:0000313" key="10">
    <source>
        <dbReference type="Proteomes" id="UP000002279"/>
    </source>
</evidence>